<evidence type="ECO:0000313" key="2">
    <source>
        <dbReference type="EMBL" id="QDQ74738.1"/>
    </source>
</evidence>
<dbReference type="OrthoDB" id="5421633at2"/>
<dbReference type="RefSeq" id="WP_143880247.1">
    <property type="nucleotide sequence ID" value="NZ_BAABLZ010000002.1"/>
</dbReference>
<keyword evidence="1" id="KW-0812">Transmembrane</keyword>
<dbReference type="InterPro" id="IPR025495">
    <property type="entry name" value="DUF4386"/>
</dbReference>
<evidence type="ECO:0000313" key="3">
    <source>
        <dbReference type="Proteomes" id="UP000315891"/>
    </source>
</evidence>
<feature type="transmembrane region" description="Helical" evidence="1">
    <location>
        <begin position="56"/>
        <end position="75"/>
    </location>
</feature>
<feature type="transmembrane region" description="Helical" evidence="1">
    <location>
        <begin position="82"/>
        <end position="106"/>
    </location>
</feature>
<name>A0A516V876_9GAMM</name>
<organism evidence="2 3">
    <name type="scientific">Pseudoluteimonas lycopersici</name>
    <dbReference type="NCBI Taxonomy" id="1324796"/>
    <lineage>
        <taxon>Bacteria</taxon>
        <taxon>Pseudomonadati</taxon>
        <taxon>Pseudomonadota</taxon>
        <taxon>Gammaproteobacteria</taxon>
        <taxon>Lysobacterales</taxon>
        <taxon>Lysobacteraceae</taxon>
        <taxon>Pseudoluteimonas</taxon>
    </lineage>
</organism>
<sequence length="245" mass="26450">MHEPLQRNRNRAARVAGLLYLIVVVAGMYSLAYVPSHIAMSGDASTVVQNLTASESLFRSGIAAAVVCYIAFLLLPIALYRLLGAVAVAPATLMVAFALASVPVSFVNLTHRLDVLSILDVGSHLRSLSGEQLHAQVMLSLDAYRNGLLISEVFWGLWLLPFGYLVFKSGFLPRLLGILLMAGCFGYLIDVFGHLLWPGYAESAIADYVRLPAAAGEIGTCLWLLVVGVRQPREQVASIRAANNP</sequence>
<dbReference type="Pfam" id="PF14329">
    <property type="entry name" value="DUF4386"/>
    <property type="match status" value="1"/>
</dbReference>
<feature type="transmembrane region" description="Helical" evidence="1">
    <location>
        <begin position="12"/>
        <end position="36"/>
    </location>
</feature>
<dbReference type="EMBL" id="CP041742">
    <property type="protein sequence ID" value="QDQ74738.1"/>
    <property type="molecule type" value="Genomic_DNA"/>
</dbReference>
<reference evidence="2 3" key="1">
    <citation type="submission" date="2019-07" db="EMBL/GenBank/DDBJ databases">
        <title>Lysobacter weifangensis sp. nov., isolated from bensulfuron-methyl contaminated farmland soil.</title>
        <authorList>
            <person name="Zhao H."/>
        </authorList>
    </citation>
    <scope>NUCLEOTIDE SEQUENCE [LARGE SCALE GENOMIC DNA]</scope>
    <source>
        <strain evidence="2 3">CC-Bw-6</strain>
    </source>
</reference>
<dbReference type="Proteomes" id="UP000315891">
    <property type="component" value="Chromosome"/>
</dbReference>
<feature type="transmembrane region" description="Helical" evidence="1">
    <location>
        <begin position="209"/>
        <end position="229"/>
    </location>
</feature>
<proteinExistence type="predicted"/>
<gene>
    <name evidence="2" type="ORF">FNZ56_03180</name>
</gene>
<dbReference type="AlphaFoldDB" id="A0A516V876"/>
<keyword evidence="3" id="KW-1185">Reference proteome</keyword>
<protein>
    <submittedName>
        <fullName evidence="2">DUF4386 domain-containing protein</fullName>
    </submittedName>
</protein>
<feature type="transmembrane region" description="Helical" evidence="1">
    <location>
        <begin position="174"/>
        <end position="197"/>
    </location>
</feature>
<accession>A0A516V876</accession>
<keyword evidence="1" id="KW-0472">Membrane</keyword>
<evidence type="ECO:0000256" key="1">
    <source>
        <dbReference type="SAM" id="Phobius"/>
    </source>
</evidence>
<keyword evidence="1" id="KW-1133">Transmembrane helix</keyword>
<feature type="transmembrane region" description="Helical" evidence="1">
    <location>
        <begin position="148"/>
        <end position="167"/>
    </location>
</feature>